<dbReference type="Proteomes" id="UP000479000">
    <property type="component" value="Unassembled WGS sequence"/>
</dbReference>
<dbReference type="OrthoDB" id="271111at2759"/>
<dbReference type="EMBL" id="CADCXU010001572">
    <property type="protein sequence ID" value="CAA9993997.1"/>
    <property type="molecule type" value="Genomic_DNA"/>
</dbReference>
<dbReference type="AlphaFoldDB" id="A0A6H5FWQ5"/>
<reference evidence="2 3" key="1">
    <citation type="submission" date="2020-02" db="EMBL/GenBank/DDBJ databases">
        <authorList>
            <person name="Ferguson B K."/>
        </authorList>
    </citation>
    <scope>NUCLEOTIDE SEQUENCE [LARGE SCALE GENOMIC DNA]</scope>
</reference>
<dbReference type="InterPro" id="IPR029451">
    <property type="entry name" value="RICTOR_M"/>
</dbReference>
<dbReference type="PANTHER" id="PTHR13298">
    <property type="entry name" value="CYTOSOLIC REGULATOR PIANISSIMO"/>
    <property type="match status" value="1"/>
</dbReference>
<dbReference type="SMART" id="SM01307">
    <property type="entry name" value="RICTOR_M"/>
    <property type="match status" value="1"/>
</dbReference>
<sequence length="335" mass="37668">MRVHHSGVRPVRKNATWIRQEIHKSYDTRWSGSHFRSYTSPGRCDELQEALKNLLQAVAFQLQDLKLAHSAHDSHLSPTNIANSLCQDYFLMIGYLTSSEKGQKVLQAANIYEQSILKKIFESKTVSCRMYATKALHAMLRIGVGHDKSLTTFLIGLIVDQLSDEDRYVAAVALNALQEASYCKNDKSPLFDLPEEEEGEESFWALPAAEALRDSRRNVLKELEQSDTFPLEFILKSTKKRPSLRSSRIKQAHEDLFSDVCVFSDVCHILSTCQVRIDSRTFIHEMFDSPFPEVWEDAVAALNRKLADPQQPAAAPSPTATDATPIITTVTNGAV</sequence>
<evidence type="ECO:0000259" key="1">
    <source>
        <dbReference type="SMART" id="SM01307"/>
    </source>
</evidence>
<dbReference type="GO" id="GO:0031932">
    <property type="term" value="C:TORC2 complex"/>
    <property type="evidence" value="ECO:0007669"/>
    <property type="project" value="InterPro"/>
</dbReference>
<feature type="domain" description="Rapamycin-insensitive companion of mTOR middle" evidence="1">
    <location>
        <begin position="3"/>
        <end position="142"/>
    </location>
</feature>
<keyword evidence="3" id="KW-1185">Reference proteome</keyword>
<accession>A0A6H5FWQ5</accession>
<dbReference type="PANTHER" id="PTHR13298:SF11">
    <property type="entry name" value="RAPAMYCIN-INSENSITIVE COMPANION OF MTOR"/>
    <property type="match status" value="1"/>
</dbReference>
<evidence type="ECO:0000313" key="3">
    <source>
        <dbReference type="Proteomes" id="UP000479000"/>
    </source>
</evidence>
<organism evidence="2 3">
    <name type="scientific">Nesidiocoris tenuis</name>
    <dbReference type="NCBI Taxonomy" id="355587"/>
    <lineage>
        <taxon>Eukaryota</taxon>
        <taxon>Metazoa</taxon>
        <taxon>Ecdysozoa</taxon>
        <taxon>Arthropoda</taxon>
        <taxon>Hexapoda</taxon>
        <taxon>Insecta</taxon>
        <taxon>Pterygota</taxon>
        <taxon>Neoptera</taxon>
        <taxon>Paraneoptera</taxon>
        <taxon>Hemiptera</taxon>
        <taxon>Heteroptera</taxon>
        <taxon>Panheteroptera</taxon>
        <taxon>Cimicomorpha</taxon>
        <taxon>Miridae</taxon>
        <taxon>Dicyphina</taxon>
        <taxon>Nesidiocoris</taxon>
    </lineage>
</organism>
<dbReference type="InterPro" id="IPR028268">
    <property type="entry name" value="Pianissimo_fam"/>
</dbReference>
<protein>
    <recommendedName>
        <fullName evidence="1">Rapamycin-insensitive companion of mTOR middle domain-containing protein</fullName>
    </recommendedName>
</protein>
<gene>
    <name evidence="2" type="ORF">NTEN_LOCUS824</name>
</gene>
<evidence type="ECO:0000313" key="2">
    <source>
        <dbReference type="EMBL" id="CAA9993997.1"/>
    </source>
</evidence>
<dbReference type="GO" id="GO:0038203">
    <property type="term" value="P:TORC2 signaling"/>
    <property type="evidence" value="ECO:0007669"/>
    <property type="project" value="TreeGrafter"/>
</dbReference>
<dbReference type="Pfam" id="PF14666">
    <property type="entry name" value="RICTOR_M"/>
    <property type="match status" value="1"/>
</dbReference>
<proteinExistence type="predicted"/>
<dbReference type="SUPFAM" id="SSF48431">
    <property type="entry name" value="Lipovitellin-phosvitin complex, superhelical domain"/>
    <property type="match status" value="1"/>
</dbReference>
<dbReference type="InterPro" id="IPR011030">
    <property type="entry name" value="Lipovitellin_superhlx_dom"/>
</dbReference>
<name>A0A6H5FWQ5_9HEMI</name>